<dbReference type="Pfam" id="PF01987">
    <property type="entry name" value="AIM24"/>
    <property type="match status" value="1"/>
</dbReference>
<dbReference type="InterPro" id="IPR016031">
    <property type="entry name" value="Trp_RNA-bd_attenuator-like_dom"/>
</dbReference>
<dbReference type="Pfam" id="PF14237">
    <property type="entry name" value="GYF_2"/>
    <property type="match status" value="1"/>
</dbReference>
<dbReference type="Proteomes" id="UP000676169">
    <property type="component" value="Chromosome"/>
</dbReference>
<accession>A0A975G8R7</accession>
<evidence type="ECO:0000313" key="2">
    <source>
        <dbReference type="EMBL" id="QUE51439.1"/>
    </source>
</evidence>
<keyword evidence="3" id="KW-1185">Reference proteome</keyword>
<dbReference type="InterPro" id="IPR025640">
    <property type="entry name" value="GYF_2"/>
</dbReference>
<dbReference type="InterPro" id="IPR036983">
    <property type="entry name" value="AIM24_sf"/>
</dbReference>
<dbReference type="AlphaFoldDB" id="A0A975G8R7"/>
<name>A0A975G8R7_9BACT</name>
<organism evidence="2 3">
    <name type="scientific">Luteolibacter ambystomatis</name>
    <dbReference type="NCBI Taxonomy" id="2824561"/>
    <lineage>
        <taxon>Bacteria</taxon>
        <taxon>Pseudomonadati</taxon>
        <taxon>Verrucomicrobiota</taxon>
        <taxon>Verrucomicrobiia</taxon>
        <taxon>Verrucomicrobiales</taxon>
        <taxon>Verrucomicrobiaceae</taxon>
        <taxon>Luteolibacter</taxon>
    </lineage>
</organism>
<evidence type="ECO:0000259" key="1">
    <source>
        <dbReference type="Pfam" id="PF14237"/>
    </source>
</evidence>
<dbReference type="PANTHER" id="PTHR43657">
    <property type="entry name" value="TRYPTOPHAN RNA-BINDING ATTENUATOR PROTEIN-LIKE PROTEIN"/>
    <property type="match status" value="1"/>
</dbReference>
<dbReference type="NCBIfam" id="TIGR00266">
    <property type="entry name" value="TIGR00266 family protein"/>
    <property type="match status" value="1"/>
</dbReference>
<dbReference type="Gene3D" id="3.60.160.10">
    <property type="entry name" value="Mitochondrial biogenesis AIM24"/>
    <property type="match status" value="1"/>
</dbReference>
<proteinExistence type="predicted"/>
<dbReference type="EMBL" id="CP073100">
    <property type="protein sequence ID" value="QUE51439.1"/>
    <property type="molecule type" value="Genomic_DNA"/>
</dbReference>
<feature type="domain" description="GYF" evidence="1">
    <location>
        <begin position="4"/>
        <end position="50"/>
    </location>
</feature>
<gene>
    <name evidence="2" type="ORF">KBB96_00740</name>
</gene>
<dbReference type="SUPFAM" id="SSF51219">
    <property type="entry name" value="TRAP-like"/>
    <property type="match status" value="1"/>
</dbReference>
<evidence type="ECO:0000313" key="3">
    <source>
        <dbReference type="Proteomes" id="UP000676169"/>
    </source>
</evidence>
<dbReference type="PANTHER" id="PTHR43657:SF1">
    <property type="entry name" value="ALTERED INHERITANCE OF MITOCHONDRIA PROTEIN 24, MITOCHONDRIAL"/>
    <property type="match status" value="1"/>
</dbReference>
<dbReference type="InterPro" id="IPR002838">
    <property type="entry name" value="AIM24"/>
</dbReference>
<protein>
    <submittedName>
        <fullName evidence="2">TIGR00266 family protein</fullName>
    </submittedName>
</protein>
<sequence length="330" mass="34727">MKTWHYHSASGSTASTSEENLNELIESGTITASTVVWTEGMAGWEPAAKVLPDLFKTAAAPPPLPPGATSARGKRSHEIDYEIHGESIQMVEIELDPSETVIAEAGAMNYMEDGIAFETKMGDGSTPDSGFMGKLMAVGKRALTGESIFMTHFTNRGAGKKKVTFAAPYPGTVVPVDLSSVGGELLCEKDAFLCAALGTQVGIAFNKKLGAGLFGGEGFILQRLQGDGMAFVHAGGTVIRKELKGERLFVDTGCLVAFTSGIQYDIQRAGNLKSMVFGGEGLFLATLQGHGTVWLQSMPFARLAQRITGMYASGKGEGSVLGGLGNIFGD</sequence>
<dbReference type="KEGG" id="lamb:KBB96_00740"/>
<reference evidence="2" key="1">
    <citation type="submission" date="2021-04" db="EMBL/GenBank/DDBJ databases">
        <title>Luteolibacter sp. 32A isolated from the skin of an Anderson's salamander (Ambystoma andersonii).</title>
        <authorList>
            <person name="Spergser J."/>
            <person name="Busse H.-J."/>
        </authorList>
    </citation>
    <scope>NUCLEOTIDE SEQUENCE</scope>
    <source>
        <strain evidence="2">32A</strain>
    </source>
</reference>